<sequence length="118" mass="12979">MAKSDDPSQTYVRFLNLVSAIKGLPDLDAVERRVLDVLGGIWATGAKVTVLEAMGLAHDASPATVHRRLKSLRERGLIDLKEDESDNRVKYVVPTNATRTYFAKLGQALNKAARKTTD</sequence>
<reference evidence="1 2" key="1">
    <citation type="submission" date="2024-03" db="EMBL/GenBank/DDBJ databases">
        <title>Novel species of the genus Variovorax.</title>
        <authorList>
            <person name="Liu Q."/>
            <person name="Xin Y.-H."/>
        </authorList>
    </citation>
    <scope>NUCLEOTIDE SEQUENCE [LARGE SCALE GENOMIC DNA]</scope>
    <source>
        <strain evidence="1 2">KACC 18901</strain>
    </source>
</reference>
<keyword evidence="2" id="KW-1185">Reference proteome</keyword>
<name>A0ABU8XCM7_9BURK</name>
<gene>
    <name evidence="1" type="ORF">WKW79_23010</name>
</gene>
<evidence type="ECO:0000313" key="1">
    <source>
        <dbReference type="EMBL" id="MEJ8857459.1"/>
    </source>
</evidence>
<dbReference type="RefSeq" id="WP_340337531.1">
    <property type="nucleotide sequence ID" value="NZ_JBBKZS010000011.1"/>
</dbReference>
<dbReference type="InterPro" id="IPR036390">
    <property type="entry name" value="WH_DNA-bd_sf"/>
</dbReference>
<dbReference type="SUPFAM" id="SSF46785">
    <property type="entry name" value="Winged helix' DNA-binding domain"/>
    <property type="match status" value="1"/>
</dbReference>
<evidence type="ECO:0000313" key="2">
    <source>
        <dbReference type="Proteomes" id="UP001367030"/>
    </source>
</evidence>
<proteinExistence type="predicted"/>
<comment type="caution">
    <text evidence="1">The sequence shown here is derived from an EMBL/GenBank/DDBJ whole genome shotgun (WGS) entry which is preliminary data.</text>
</comment>
<dbReference type="Proteomes" id="UP001367030">
    <property type="component" value="Unassembled WGS sequence"/>
</dbReference>
<organism evidence="1 2">
    <name type="scientific">Variovorax robiniae</name>
    <dbReference type="NCBI Taxonomy" id="1836199"/>
    <lineage>
        <taxon>Bacteria</taxon>
        <taxon>Pseudomonadati</taxon>
        <taxon>Pseudomonadota</taxon>
        <taxon>Betaproteobacteria</taxon>
        <taxon>Burkholderiales</taxon>
        <taxon>Comamonadaceae</taxon>
        <taxon>Variovorax</taxon>
    </lineage>
</organism>
<accession>A0ABU8XCM7</accession>
<dbReference type="InterPro" id="IPR036388">
    <property type="entry name" value="WH-like_DNA-bd_sf"/>
</dbReference>
<dbReference type="EMBL" id="JBBKZS010000011">
    <property type="protein sequence ID" value="MEJ8857459.1"/>
    <property type="molecule type" value="Genomic_DNA"/>
</dbReference>
<dbReference type="Gene3D" id="1.10.10.10">
    <property type="entry name" value="Winged helix-like DNA-binding domain superfamily/Winged helix DNA-binding domain"/>
    <property type="match status" value="1"/>
</dbReference>
<protein>
    <submittedName>
        <fullName evidence="1">Winged helix-turn-helix domain-containing protein</fullName>
    </submittedName>
</protein>